<accession>A0ACC2XTP0</accession>
<dbReference type="EMBL" id="JASBWV010000004">
    <property type="protein sequence ID" value="KAJ9126734.1"/>
    <property type="molecule type" value="Genomic_DNA"/>
</dbReference>
<keyword evidence="2" id="KW-1185">Reference proteome</keyword>
<sequence length="522" mass="56426">MPVAPPRRSVRVAERANKPLAVPLPTAGARTRAQAAAEDALKNSAAVNPTQGKSASSSAKKTKSSKAKVNVGPQPMMDIIAEASAEKKTSKTKHKKKKKGAKKTVNDDGLARAPDVNNPGVVNPAPVPAEVVQPAIIAGPAPAQDPAQAPAPVQNPAPGPPPPPAQNVQNVELPAAPVPAPVLAPLPIPLTRMEILTGGDELTVEEIGALLSRPEVQAQRLEIIVPWKIRVSDVLEMNPEIDDEEIGQLLSRPEIQAWKMEVIIPWDIRVSDVLQMDQEMDDDEITGIYDWAQNRLWPEDEAEDEDEDEDEDEHKHEHEHQPVPQSPALPQTPERVRTPGNSRTSLQEPARSAQRLGQSESFESDVVAGPSKKRKLGSDSGSEGNRAPLAERDMNVPRAGAPSPSASPAPPPDQGIERDFDENAFQAQYGRNHPREMVFENRRLLWNIPEDGVLHLNSTSMSTISSFEAPHPPEGEGANSPLQNVEMEDDANDASGASRASSPAASQEAQQDEQRDDVDEEY</sequence>
<protein>
    <submittedName>
        <fullName evidence="1">Uncharacterized protein</fullName>
    </submittedName>
</protein>
<proteinExistence type="predicted"/>
<gene>
    <name evidence="1" type="ORF">QFC24_001765</name>
</gene>
<organism evidence="1 2">
    <name type="scientific">Naganishia onofrii</name>
    <dbReference type="NCBI Taxonomy" id="1851511"/>
    <lineage>
        <taxon>Eukaryota</taxon>
        <taxon>Fungi</taxon>
        <taxon>Dikarya</taxon>
        <taxon>Basidiomycota</taxon>
        <taxon>Agaricomycotina</taxon>
        <taxon>Tremellomycetes</taxon>
        <taxon>Filobasidiales</taxon>
        <taxon>Filobasidiaceae</taxon>
        <taxon>Naganishia</taxon>
    </lineage>
</organism>
<name>A0ACC2XTP0_9TREE</name>
<dbReference type="Proteomes" id="UP001234202">
    <property type="component" value="Unassembled WGS sequence"/>
</dbReference>
<comment type="caution">
    <text evidence="1">The sequence shown here is derived from an EMBL/GenBank/DDBJ whole genome shotgun (WGS) entry which is preliminary data.</text>
</comment>
<reference evidence="1" key="1">
    <citation type="submission" date="2023-04" db="EMBL/GenBank/DDBJ databases">
        <title>Draft Genome sequencing of Naganishia species isolated from polar environments using Oxford Nanopore Technology.</title>
        <authorList>
            <person name="Leo P."/>
            <person name="Venkateswaran K."/>
        </authorList>
    </citation>
    <scope>NUCLEOTIDE SEQUENCE</scope>
    <source>
        <strain evidence="1">DBVPG 5303</strain>
    </source>
</reference>
<evidence type="ECO:0000313" key="1">
    <source>
        <dbReference type="EMBL" id="KAJ9126734.1"/>
    </source>
</evidence>
<evidence type="ECO:0000313" key="2">
    <source>
        <dbReference type="Proteomes" id="UP001234202"/>
    </source>
</evidence>